<evidence type="ECO:0000259" key="6">
    <source>
        <dbReference type="Pfam" id="PF04825"/>
    </source>
</evidence>
<evidence type="ECO:0000313" key="7">
    <source>
        <dbReference type="EMBL" id="GBC06668.1"/>
    </source>
</evidence>
<evidence type="ECO:0000313" key="8">
    <source>
        <dbReference type="EMBL" id="GES78208.1"/>
    </source>
</evidence>
<dbReference type="InterPro" id="IPR006909">
    <property type="entry name" value="Rad21/Rec8_C_eu"/>
</dbReference>
<proteinExistence type="inferred from homology"/>
<evidence type="ECO:0000256" key="3">
    <source>
        <dbReference type="ARBA" id="ARBA00023242"/>
    </source>
</evidence>
<feature type="domain" description="Rad21/Rec8-like protein C-terminal eukaryotic" evidence="5">
    <location>
        <begin position="637"/>
        <end position="685"/>
    </location>
</feature>
<dbReference type="PANTHER" id="PTHR12585:SF69">
    <property type="entry name" value="FI11703P"/>
    <property type="match status" value="1"/>
</dbReference>
<dbReference type="Proteomes" id="UP000615446">
    <property type="component" value="Unassembled WGS sequence"/>
</dbReference>
<evidence type="ECO:0000256" key="4">
    <source>
        <dbReference type="SAM" id="MobiDB-lite"/>
    </source>
</evidence>
<dbReference type="Proteomes" id="UP000247702">
    <property type="component" value="Unassembled WGS sequence"/>
</dbReference>
<dbReference type="SUPFAM" id="SSF46785">
    <property type="entry name" value="Winged helix' DNA-binding domain"/>
    <property type="match status" value="1"/>
</dbReference>
<dbReference type="GO" id="GO:0007064">
    <property type="term" value="P:mitotic sister chromatid cohesion"/>
    <property type="evidence" value="ECO:0007669"/>
    <property type="project" value="TreeGrafter"/>
</dbReference>
<dbReference type="EMBL" id="BLAL01000034">
    <property type="protein sequence ID" value="GES78208.1"/>
    <property type="molecule type" value="Genomic_DNA"/>
</dbReference>
<comment type="subcellular location">
    <subcellularLocation>
        <location evidence="1">Nucleus</location>
    </subcellularLocation>
</comment>
<dbReference type="Gene3D" id="1.10.10.580">
    <property type="entry name" value="Structural maintenance of chromosome 1. Chain E"/>
    <property type="match status" value="1"/>
</dbReference>
<reference evidence="7 9" key="1">
    <citation type="submission" date="2017-11" db="EMBL/GenBank/DDBJ databases">
        <title>The genome of Rhizophagus clarus HR1 reveals common genetic basis of auxotrophy among arbuscular mycorrhizal fungi.</title>
        <authorList>
            <person name="Kobayashi Y."/>
        </authorList>
    </citation>
    <scope>NUCLEOTIDE SEQUENCE [LARGE SCALE GENOMIC DNA]</scope>
    <source>
        <strain evidence="7 9">HR1</strain>
    </source>
</reference>
<feature type="region of interest" description="Disordered" evidence="4">
    <location>
        <begin position="179"/>
        <end position="207"/>
    </location>
</feature>
<dbReference type="PANTHER" id="PTHR12585">
    <property type="entry name" value="SCC1 / RAD21 FAMILY MEMBER"/>
    <property type="match status" value="1"/>
</dbReference>
<reference evidence="8" key="2">
    <citation type="submission" date="2019-10" db="EMBL/GenBank/DDBJ databases">
        <title>Conservation and host-specific expression of non-tandemly repeated heterogenous ribosome RNA gene in arbuscular mycorrhizal fungi.</title>
        <authorList>
            <person name="Maeda T."/>
            <person name="Kobayashi Y."/>
            <person name="Nakagawa T."/>
            <person name="Ezawa T."/>
            <person name="Yamaguchi K."/>
            <person name="Bino T."/>
            <person name="Nishimoto Y."/>
            <person name="Shigenobu S."/>
            <person name="Kawaguchi M."/>
        </authorList>
    </citation>
    <scope>NUCLEOTIDE SEQUENCE</scope>
    <source>
        <strain evidence="8">HR1</strain>
    </source>
</reference>
<evidence type="ECO:0000256" key="2">
    <source>
        <dbReference type="ARBA" id="ARBA00009870"/>
    </source>
</evidence>
<evidence type="ECO:0000259" key="5">
    <source>
        <dbReference type="Pfam" id="PF04824"/>
    </source>
</evidence>
<feature type="compositionally biased region" description="Basic and acidic residues" evidence="4">
    <location>
        <begin position="524"/>
        <end position="535"/>
    </location>
</feature>
<comment type="caution">
    <text evidence="7">The sequence shown here is derived from an EMBL/GenBank/DDBJ whole genome shotgun (WGS) entry which is preliminary data.</text>
</comment>
<dbReference type="GO" id="GO:0003682">
    <property type="term" value="F:chromatin binding"/>
    <property type="evidence" value="ECO:0007669"/>
    <property type="project" value="TreeGrafter"/>
</dbReference>
<dbReference type="OrthoDB" id="10071381at2759"/>
<dbReference type="GO" id="GO:1990414">
    <property type="term" value="P:replication-born double-strand break repair via sister chromatid exchange"/>
    <property type="evidence" value="ECO:0007669"/>
    <property type="project" value="TreeGrafter"/>
</dbReference>
<accession>A0A2Z6RU98</accession>
<comment type="similarity">
    <text evidence="2">Belongs to the rad21 family.</text>
</comment>
<feature type="compositionally biased region" description="Polar residues" evidence="4">
    <location>
        <begin position="309"/>
        <end position="325"/>
    </location>
</feature>
<dbReference type="InterPro" id="IPR039781">
    <property type="entry name" value="Rad21/Rec8-like"/>
</dbReference>
<evidence type="ECO:0000256" key="1">
    <source>
        <dbReference type="ARBA" id="ARBA00004123"/>
    </source>
</evidence>
<dbReference type="STRING" id="94130.A0A2Z6RU98"/>
<keyword evidence="3" id="KW-0539">Nucleus</keyword>
<protein>
    <submittedName>
        <fullName evidence="8">Cohesin subunit rad21</fullName>
    </submittedName>
</protein>
<feature type="region of interest" description="Disordered" evidence="4">
    <location>
        <begin position="308"/>
        <end position="379"/>
    </location>
</feature>
<dbReference type="EMBL" id="BEXD01004092">
    <property type="protein sequence ID" value="GBC06668.1"/>
    <property type="molecule type" value="Genomic_DNA"/>
</dbReference>
<name>A0A2Z6RU98_9GLOM</name>
<dbReference type="Pfam" id="PF04824">
    <property type="entry name" value="Rad21_Rec8"/>
    <property type="match status" value="1"/>
</dbReference>
<sequence length="695" mass="78470">MFYSEAILSKKGPLAKVWLAAHWERKLSKTQFLQTNIQTSVGAILGGDQPPMALRLSGQLLLGVVRIYSRKAKYLLEDCNEALLKIKLAFRPGEVDIPEDQRIANFESITLPDNITEFDILLPDPGLHLKQWTDVAPVASSSNISRPQDITIRDNFDLSLDLNIGDDLLGDADDDRDFDLNLDDDPDQKATGKDEIGSHSHEDETSSEIEIARDAHNEIPLTAEDVIGKSMEDDPLMMMDDGPELQLDLDLNDSINLDDNTDALNPDTDLTKDTNILSNLDTNKDDTMNIENPDGMDIDIPINLDLDETNNINTEGPIFSPTSQRSVERQDDQLQEPQGPQEQEPQELRESQEFQELQESQDTQEIQEQEGVRQHGPVRRKRRLIVDEITELPNRHIKSQIDDTSDICIEPSYLPVSRKLLRLAEIRQMGAWYFLDLTAPHNILPELRYLFARKRQRVSSPSKVQEEDNEVRAGPSGTTELDADTFNNNNNDEFVLPDIPEIIPNSPDYNQDTTQDVDITEQTPMDKEKGKESTQDKAITSAPPSEHDDFDDQMDNFGNDNVPEVPLSPMEDGDLQTIPGVTIFDQDEAQDQQNTGNAYSKNTIKAMKLLRDKCREEISEQVAEVAESSTKPRQTVVSYESVVDTAKRQDAVKLFFELLVLNTKDVIHVQQKQPYGDIEILCKNKLFDLLEDVPA</sequence>
<dbReference type="GO" id="GO:0030892">
    <property type="term" value="C:mitotic cohesin complex"/>
    <property type="evidence" value="ECO:0007669"/>
    <property type="project" value="TreeGrafter"/>
</dbReference>
<dbReference type="InterPro" id="IPR036390">
    <property type="entry name" value="WH_DNA-bd_sf"/>
</dbReference>
<dbReference type="InterPro" id="IPR023093">
    <property type="entry name" value="ScpA-like_C"/>
</dbReference>
<dbReference type="CDD" id="cd21788">
    <property type="entry name" value="Rad21_Rec8_M_SpRad21p-like"/>
    <property type="match status" value="1"/>
</dbReference>
<dbReference type="GO" id="GO:0005634">
    <property type="term" value="C:nucleus"/>
    <property type="evidence" value="ECO:0007669"/>
    <property type="project" value="UniProtKB-SubCell"/>
</dbReference>
<organism evidence="7 9">
    <name type="scientific">Rhizophagus clarus</name>
    <dbReference type="NCBI Taxonomy" id="94130"/>
    <lineage>
        <taxon>Eukaryota</taxon>
        <taxon>Fungi</taxon>
        <taxon>Fungi incertae sedis</taxon>
        <taxon>Mucoromycota</taxon>
        <taxon>Glomeromycotina</taxon>
        <taxon>Glomeromycetes</taxon>
        <taxon>Glomerales</taxon>
        <taxon>Glomeraceae</taxon>
        <taxon>Rhizophagus</taxon>
    </lineage>
</organism>
<dbReference type="InterPro" id="IPR006910">
    <property type="entry name" value="Rad21_Rec8_N"/>
</dbReference>
<feature type="region of interest" description="Disordered" evidence="4">
    <location>
        <begin position="458"/>
        <end position="551"/>
    </location>
</feature>
<dbReference type="Pfam" id="PF04825">
    <property type="entry name" value="Rad21_Rec8_N"/>
    <property type="match status" value="1"/>
</dbReference>
<dbReference type="AlphaFoldDB" id="A0A2Z6RU98"/>
<evidence type="ECO:0000313" key="9">
    <source>
        <dbReference type="Proteomes" id="UP000247702"/>
    </source>
</evidence>
<feature type="compositionally biased region" description="Polar residues" evidence="4">
    <location>
        <begin position="507"/>
        <end position="523"/>
    </location>
</feature>
<feature type="compositionally biased region" description="Basic and acidic residues" evidence="4">
    <location>
        <begin position="187"/>
        <end position="207"/>
    </location>
</feature>
<keyword evidence="9" id="KW-1185">Reference proteome</keyword>
<feature type="domain" description="Rad21/Rec8-like protein N-terminal" evidence="6">
    <location>
        <begin position="1"/>
        <end position="102"/>
    </location>
</feature>
<gene>
    <name evidence="8" type="ORF">RCL2_000552200</name>
    <name evidence="7" type="ORF">RclHR1_00070035</name>
</gene>